<proteinExistence type="predicted"/>
<evidence type="ECO:0000313" key="3">
    <source>
        <dbReference type="Proteomes" id="UP000736672"/>
    </source>
</evidence>
<protein>
    <recommendedName>
        <fullName evidence="4">Secreted protein</fullName>
    </recommendedName>
</protein>
<feature type="signal peptide" evidence="1">
    <location>
        <begin position="1"/>
        <end position="18"/>
    </location>
</feature>
<sequence>MAHLALLFLPKMLILKLSLETCDPEHRRICRKVEAIPKIPLYFDPHSWQLGIQHCGVSELERFGHDHGSHTFKPSGSTNQLFASISRLSIVIFHYLPSHHTRFLISLISVLTC</sequence>
<dbReference type="Proteomes" id="UP000736672">
    <property type="component" value="Unassembled WGS sequence"/>
</dbReference>
<evidence type="ECO:0000313" key="2">
    <source>
        <dbReference type="EMBL" id="KAH7258192.1"/>
    </source>
</evidence>
<accession>A0A9P9KD94</accession>
<organism evidence="2 3">
    <name type="scientific">Fusarium solani</name>
    <name type="common">Filamentous fungus</name>
    <dbReference type="NCBI Taxonomy" id="169388"/>
    <lineage>
        <taxon>Eukaryota</taxon>
        <taxon>Fungi</taxon>
        <taxon>Dikarya</taxon>
        <taxon>Ascomycota</taxon>
        <taxon>Pezizomycotina</taxon>
        <taxon>Sordariomycetes</taxon>
        <taxon>Hypocreomycetidae</taxon>
        <taxon>Hypocreales</taxon>
        <taxon>Nectriaceae</taxon>
        <taxon>Fusarium</taxon>
        <taxon>Fusarium solani species complex</taxon>
    </lineage>
</organism>
<dbReference type="AlphaFoldDB" id="A0A9P9KD94"/>
<name>A0A9P9KD94_FUSSL</name>
<keyword evidence="3" id="KW-1185">Reference proteome</keyword>
<evidence type="ECO:0008006" key="4">
    <source>
        <dbReference type="Google" id="ProtNLM"/>
    </source>
</evidence>
<gene>
    <name evidence="2" type="ORF">B0J15DRAFT_493270</name>
</gene>
<feature type="chain" id="PRO_5040452550" description="Secreted protein" evidence="1">
    <location>
        <begin position="19"/>
        <end position="113"/>
    </location>
</feature>
<dbReference type="EMBL" id="JAGTJS010000009">
    <property type="protein sequence ID" value="KAH7258192.1"/>
    <property type="molecule type" value="Genomic_DNA"/>
</dbReference>
<reference evidence="2" key="1">
    <citation type="journal article" date="2021" name="Nat. Commun.">
        <title>Genetic determinants of endophytism in the Arabidopsis root mycobiome.</title>
        <authorList>
            <person name="Mesny F."/>
            <person name="Miyauchi S."/>
            <person name="Thiergart T."/>
            <person name="Pickel B."/>
            <person name="Atanasova L."/>
            <person name="Karlsson M."/>
            <person name="Huettel B."/>
            <person name="Barry K.W."/>
            <person name="Haridas S."/>
            <person name="Chen C."/>
            <person name="Bauer D."/>
            <person name="Andreopoulos W."/>
            <person name="Pangilinan J."/>
            <person name="LaButti K."/>
            <person name="Riley R."/>
            <person name="Lipzen A."/>
            <person name="Clum A."/>
            <person name="Drula E."/>
            <person name="Henrissat B."/>
            <person name="Kohler A."/>
            <person name="Grigoriev I.V."/>
            <person name="Martin F.M."/>
            <person name="Hacquard S."/>
        </authorList>
    </citation>
    <scope>NUCLEOTIDE SEQUENCE</scope>
    <source>
        <strain evidence="2">FSSC 5 MPI-SDFR-AT-0091</strain>
    </source>
</reference>
<keyword evidence="1" id="KW-0732">Signal</keyword>
<evidence type="ECO:0000256" key="1">
    <source>
        <dbReference type="SAM" id="SignalP"/>
    </source>
</evidence>
<comment type="caution">
    <text evidence="2">The sequence shown here is derived from an EMBL/GenBank/DDBJ whole genome shotgun (WGS) entry which is preliminary data.</text>
</comment>